<dbReference type="InterPro" id="IPR009739">
    <property type="entry name" value="LprI-like_N"/>
</dbReference>
<dbReference type="EMBL" id="BX950851">
    <property type="protein sequence ID" value="CAG75077.1"/>
    <property type="molecule type" value="Genomic_DNA"/>
</dbReference>
<accession>Q6D565</accession>
<dbReference type="Gene3D" id="1.20.1270.180">
    <property type="match status" value="1"/>
</dbReference>
<dbReference type="SMR" id="Q6D565"/>
<dbReference type="RefSeq" id="WP_011093736.1">
    <property type="nucleotide sequence ID" value="NC_004547.2"/>
</dbReference>
<dbReference type="PATRIC" id="fig|218491.5.peg.2208"/>
<feature type="signal peptide" evidence="1">
    <location>
        <begin position="1"/>
        <end position="22"/>
    </location>
</feature>
<dbReference type="DNASU" id="2883680"/>
<evidence type="ECO:0000313" key="3">
    <source>
        <dbReference type="EMBL" id="CAG75077.1"/>
    </source>
</evidence>
<dbReference type="eggNOG" id="COG3755">
    <property type="taxonomic scope" value="Bacteria"/>
</dbReference>
<keyword evidence="1" id="KW-0732">Signal</keyword>
<feature type="domain" description="Lysozyme inhibitor LprI-like N-terminal" evidence="2">
    <location>
        <begin position="25"/>
        <end position="126"/>
    </location>
</feature>
<evidence type="ECO:0000313" key="4">
    <source>
        <dbReference type="Proteomes" id="UP000007966"/>
    </source>
</evidence>
<name>Q6D565_PECAS</name>
<evidence type="ECO:0000259" key="2">
    <source>
        <dbReference type="Pfam" id="PF07007"/>
    </source>
</evidence>
<proteinExistence type="predicted"/>
<dbReference type="HOGENOM" id="CLU_128596_1_0_6"/>
<dbReference type="STRING" id="218491.ECA2175"/>
<gene>
    <name evidence="3" type="ordered locus">ECA2175</name>
</gene>
<reference evidence="3" key="1">
    <citation type="submission" date="2004-02" db="EMBL/GenBank/DDBJ databases">
        <title>The genome sequence of the enterobacterial phytopathogen Erwinia carotovora subsp. atroseptica SCRI1043 and functional genomic identification of novel virulence factors.</title>
        <authorList>
            <person name="Bell K.S."/>
            <person name="Sebaihia M."/>
            <person name="Pritchard L."/>
            <person name="Holden M."/>
            <person name="Hyman L.J."/>
            <person name="Holeva M.C."/>
            <person name="Thomson N.R."/>
            <person name="Bentley S.D."/>
            <person name="Churcher C."/>
            <person name="Mungall K."/>
            <person name="Atkin R."/>
            <person name="Bason N."/>
            <person name="Brooks K."/>
            <person name="Chillingworth T."/>
            <person name="Clark K."/>
            <person name="Doggett J."/>
            <person name="Fraser A."/>
            <person name="Hance Z."/>
            <person name="Hauser H."/>
            <person name="Jagels K."/>
            <person name="Moule S."/>
            <person name="Norbertczak H."/>
            <person name="Ormond D."/>
            <person name="Price C."/>
            <person name="Quail M.A."/>
            <person name="Sanders M."/>
            <person name="Walker D."/>
            <person name="Whitehead S."/>
            <person name="Salmond G.P.C."/>
            <person name="Birch P.R.J."/>
            <person name="Barrell B.G."/>
            <person name="Parkhill J."/>
            <person name="Toth I.K."/>
        </authorList>
    </citation>
    <scope>NUCLEOTIDE SEQUENCE</scope>
    <source>
        <strain evidence="3">SCRI1043</strain>
    </source>
</reference>
<dbReference type="KEGG" id="eca:ECA2175"/>
<dbReference type="Proteomes" id="UP000007966">
    <property type="component" value="Chromosome"/>
</dbReference>
<sequence length="132" mass="14665">MKKILIAAAMLAGMSVSTSLWAADCANPSASAEVDSCAKQGKEATEQALNKAWSEAKGRITTTYKADDKLQKEYQQNLVDSQRGWLKYRDSQCKMQAFLAEEGTTAHDTLTNNCISDIDKQRIEQLKLIPYQ</sequence>
<dbReference type="Pfam" id="PF07007">
    <property type="entry name" value="LprI"/>
    <property type="match status" value="1"/>
</dbReference>
<dbReference type="OrthoDB" id="7340239at2"/>
<protein>
    <submittedName>
        <fullName evidence="3">Exported protein</fullName>
    </submittedName>
</protein>
<evidence type="ECO:0000256" key="1">
    <source>
        <dbReference type="SAM" id="SignalP"/>
    </source>
</evidence>
<dbReference type="AlphaFoldDB" id="Q6D565"/>
<feature type="chain" id="PRO_5004272406" evidence="1">
    <location>
        <begin position="23"/>
        <end position="132"/>
    </location>
</feature>
<keyword evidence="4" id="KW-1185">Reference proteome</keyword>
<organism evidence="3 4">
    <name type="scientific">Pectobacterium atrosepticum (strain SCRI 1043 / ATCC BAA-672)</name>
    <name type="common">Erwinia carotovora subsp. atroseptica</name>
    <dbReference type="NCBI Taxonomy" id="218491"/>
    <lineage>
        <taxon>Bacteria</taxon>
        <taxon>Pseudomonadati</taxon>
        <taxon>Pseudomonadota</taxon>
        <taxon>Gammaproteobacteria</taxon>
        <taxon>Enterobacterales</taxon>
        <taxon>Pectobacteriaceae</taxon>
        <taxon>Pectobacterium</taxon>
    </lineage>
</organism>